<keyword evidence="7 8" id="KW-0694">RNA-binding</keyword>
<dbReference type="GO" id="GO:0000287">
    <property type="term" value="F:magnesium ion binding"/>
    <property type="evidence" value="ECO:0007669"/>
    <property type="project" value="UniProtKB-UniRule"/>
</dbReference>
<comment type="cofactor">
    <cofactor evidence="8">
        <name>Mg(2+)</name>
        <dbReference type="ChEBI" id="CHEBI:18420"/>
    </cofactor>
</comment>
<dbReference type="InterPro" id="IPR036456">
    <property type="entry name" value="PNPase_PH_RNA-bd_sf"/>
</dbReference>
<evidence type="ECO:0000256" key="8">
    <source>
        <dbReference type="HAMAP-Rule" id="MF_01595"/>
    </source>
</evidence>
<evidence type="ECO:0000313" key="12">
    <source>
        <dbReference type="Proteomes" id="UP000295164"/>
    </source>
</evidence>
<feature type="compositionally biased region" description="Basic and acidic residues" evidence="9">
    <location>
        <begin position="716"/>
        <end position="782"/>
    </location>
</feature>
<dbReference type="GO" id="GO:0004654">
    <property type="term" value="F:polyribonucleotide nucleotidyltransferase activity"/>
    <property type="evidence" value="ECO:0007669"/>
    <property type="project" value="UniProtKB-UniRule"/>
</dbReference>
<organism evidence="11 12">
    <name type="scientific">Flaviaesturariibacter aridisoli</name>
    <dbReference type="NCBI Taxonomy" id="2545761"/>
    <lineage>
        <taxon>Bacteria</taxon>
        <taxon>Pseudomonadati</taxon>
        <taxon>Bacteroidota</taxon>
        <taxon>Chitinophagia</taxon>
        <taxon>Chitinophagales</taxon>
        <taxon>Chitinophagaceae</taxon>
        <taxon>Flaviaestuariibacter</taxon>
    </lineage>
</organism>
<dbReference type="HAMAP" id="MF_01595">
    <property type="entry name" value="PNPase"/>
    <property type="match status" value="1"/>
</dbReference>
<dbReference type="InterPro" id="IPR003029">
    <property type="entry name" value="S1_domain"/>
</dbReference>
<evidence type="ECO:0000256" key="2">
    <source>
        <dbReference type="ARBA" id="ARBA00022490"/>
    </source>
</evidence>
<dbReference type="FunFam" id="3.30.1370.10:FF:000001">
    <property type="entry name" value="Polyribonucleotide nucleotidyltransferase"/>
    <property type="match status" value="1"/>
</dbReference>
<keyword evidence="12" id="KW-1185">Reference proteome</keyword>
<dbReference type="PROSITE" id="PS50126">
    <property type="entry name" value="S1"/>
    <property type="match status" value="1"/>
</dbReference>
<keyword evidence="5 8" id="KW-0479">Metal-binding</keyword>
<dbReference type="InterPro" id="IPR012340">
    <property type="entry name" value="NA-bd_OB-fold"/>
</dbReference>
<dbReference type="Pfam" id="PF03726">
    <property type="entry name" value="PNPase"/>
    <property type="match status" value="1"/>
</dbReference>
<dbReference type="InterPro" id="IPR036345">
    <property type="entry name" value="ExoRNase_PH_dom2_sf"/>
</dbReference>
<dbReference type="FunFam" id="2.40.50.140:FF:000189">
    <property type="entry name" value="Polyribonucleotide nucleotidyltransferase, putative"/>
    <property type="match status" value="1"/>
</dbReference>
<dbReference type="InterPro" id="IPR001247">
    <property type="entry name" value="ExoRNase_PH_dom1"/>
</dbReference>
<dbReference type="InterPro" id="IPR012162">
    <property type="entry name" value="PNPase"/>
</dbReference>
<evidence type="ECO:0000256" key="7">
    <source>
        <dbReference type="ARBA" id="ARBA00022884"/>
    </source>
</evidence>
<dbReference type="InterPro" id="IPR004088">
    <property type="entry name" value="KH_dom_type_1"/>
</dbReference>
<dbReference type="InterPro" id="IPR020568">
    <property type="entry name" value="Ribosomal_Su5_D2-typ_SF"/>
</dbReference>
<dbReference type="EMBL" id="SKFH01000004">
    <property type="protein sequence ID" value="TCZ73897.1"/>
    <property type="molecule type" value="Genomic_DNA"/>
</dbReference>
<dbReference type="FunFam" id="3.30.230.70:FF:000002">
    <property type="entry name" value="Polyribonucleotide nucleotidyltransferase"/>
    <property type="match status" value="1"/>
</dbReference>
<gene>
    <name evidence="8 11" type="primary">pnp</name>
    <name evidence="11" type="ORF">E0486_04240</name>
</gene>
<evidence type="ECO:0000256" key="3">
    <source>
        <dbReference type="ARBA" id="ARBA00022679"/>
    </source>
</evidence>
<dbReference type="InterPro" id="IPR015848">
    <property type="entry name" value="PNPase_PH_RNA-bd_bac/org-type"/>
</dbReference>
<dbReference type="GO" id="GO:0000175">
    <property type="term" value="F:3'-5'-RNA exonuclease activity"/>
    <property type="evidence" value="ECO:0007669"/>
    <property type="project" value="TreeGrafter"/>
</dbReference>
<dbReference type="FunFam" id="3.30.230.70:FF:000001">
    <property type="entry name" value="Polyribonucleotide nucleotidyltransferase"/>
    <property type="match status" value="1"/>
</dbReference>
<dbReference type="CDD" id="cd02393">
    <property type="entry name" value="KH-I_PNPase"/>
    <property type="match status" value="1"/>
</dbReference>
<dbReference type="SUPFAM" id="SSF54211">
    <property type="entry name" value="Ribosomal protein S5 domain 2-like"/>
    <property type="match status" value="2"/>
</dbReference>
<dbReference type="Pfam" id="PF00575">
    <property type="entry name" value="S1"/>
    <property type="match status" value="1"/>
</dbReference>
<dbReference type="Pfam" id="PF03725">
    <property type="entry name" value="RNase_PH_C"/>
    <property type="match status" value="2"/>
</dbReference>
<evidence type="ECO:0000259" key="10">
    <source>
        <dbReference type="PROSITE" id="PS50126"/>
    </source>
</evidence>
<dbReference type="NCBIfam" id="NF008805">
    <property type="entry name" value="PRK11824.1"/>
    <property type="match status" value="1"/>
</dbReference>
<proteinExistence type="inferred from homology"/>
<dbReference type="EC" id="2.7.7.8" evidence="8"/>
<feature type="binding site" evidence="8">
    <location>
        <position position="497"/>
    </location>
    <ligand>
        <name>Mg(2+)</name>
        <dbReference type="ChEBI" id="CHEBI:18420"/>
    </ligand>
</feature>
<comment type="catalytic activity">
    <reaction evidence="8">
        <text>RNA(n+1) + phosphate = RNA(n) + a ribonucleoside 5'-diphosphate</text>
        <dbReference type="Rhea" id="RHEA:22096"/>
        <dbReference type="Rhea" id="RHEA-COMP:14527"/>
        <dbReference type="Rhea" id="RHEA-COMP:17342"/>
        <dbReference type="ChEBI" id="CHEBI:43474"/>
        <dbReference type="ChEBI" id="CHEBI:57930"/>
        <dbReference type="ChEBI" id="CHEBI:140395"/>
        <dbReference type="EC" id="2.7.7.8"/>
    </reaction>
</comment>
<evidence type="ECO:0000256" key="6">
    <source>
        <dbReference type="ARBA" id="ARBA00022842"/>
    </source>
</evidence>
<name>A0A4R4E4M0_9BACT</name>
<dbReference type="Gene3D" id="2.40.50.140">
    <property type="entry name" value="Nucleic acid-binding proteins"/>
    <property type="match status" value="1"/>
</dbReference>
<dbReference type="NCBIfam" id="TIGR03591">
    <property type="entry name" value="polynuc_phos"/>
    <property type="match status" value="1"/>
</dbReference>
<dbReference type="InterPro" id="IPR036612">
    <property type="entry name" value="KH_dom_type_1_sf"/>
</dbReference>
<dbReference type="Gene3D" id="3.30.230.70">
    <property type="entry name" value="GHMP Kinase, N-terminal domain"/>
    <property type="match status" value="2"/>
</dbReference>
<dbReference type="SUPFAM" id="SSF46915">
    <property type="entry name" value="Polynucleotide phosphorylase/guanosine pentaphosphate synthase (PNPase/GPSI), domain 3"/>
    <property type="match status" value="1"/>
</dbReference>
<dbReference type="Proteomes" id="UP000295164">
    <property type="component" value="Unassembled WGS sequence"/>
</dbReference>
<comment type="similarity">
    <text evidence="1 8">Belongs to the polyribonucleotide nucleotidyltransferase family.</text>
</comment>
<evidence type="ECO:0000256" key="4">
    <source>
        <dbReference type="ARBA" id="ARBA00022695"/>
    </source>
</evidence>
<dbReference type="Gene3D" id="3.30.1370.10">
    <property type="entry name" value="K Homology domain, type 1"/>
    <property type="match status" value="1"/>
</dbReference>
<accession>A0A4R4E4M0</accession>
<feature type="binding site" evidence="8">
    <location>
        <position position="503"/>
    </location>
    <ligand>
        <name>Mg(2+)</name>
        <dbReference type="ChEBI" id="CHEBI:18420"/>
    </ligand>
</feature>
<comment type="caution">
    <text evidence="11">The sequence shown here is derived from an EMBL/GenBank/DDBJ whole genome shotgun (WGS) entry which is preliminary data.</text>
</comment>
<evidence type="ECO:0000256" key="9">
    <source>
        <dbReference type="SAM" id="MobiDB-lite"/>
    </source>
</evidence>
<dbReference type="InterPro" id="IPR015847">
    <property type="entry name" value="ExoRNase_PH_dom2"/>
</dbReference>
<dbReference type="SUPFAM" id="SSF55666">
    <property type="entry name" value="Ribonuclease PH domain 2-like"/>
    <property type="match status" value="2"/>
</dbReference>
<keyword evidence="4 8" id="KW-0548">Nucleotidyltransferase</keyword>
<dbReference type="Pfam" id="PF00013">
    <property type="entry name" value="KH_1"/>
    <property type="match status" value="1"/>
</dbReference>
<dbReference type="GO" id="GO:0006396">
    <property type="term" value="P:RNA processing"/>
    <property type="evidence" value="ECO:0007669"/>
    <property type="project" value="InterPro"/>
</dbReference>
<dbReference type="CDD" id="cd04472">
    <property type="entry name" value="S1_PNPase"/>
    <property type="match status" value="1"/>
</dbReference>
<dbReference type="RefSeq" id="WP_131850897.1">
    <property type="nucleotide sequence ID" value="NZ_SKFH01000004.1"/>
</dbReference>
<feature type="region of interest" description="Disordered" evidence="9">
    <location>
        <begin position="702"/>
        <end position="814"/>
    </location>
</feature>
<dbReference type="GO" id="GO:0005829">
    <property type="term" value="C:cytosol"/>
    <property type="evidence" value="ECO:0007669"/>
    <property type="project" value="TreeGrafter"/>
</dbReference>
<keyword evidence="3 8" id="KW-0808">Transferase</keyword>
<dbReference type="InterPro" id="IPR004087">
    <property type="entry name" value="KH_dom"/>
</dbReference>
<reference evidence="11 12" key="1">
    <citation type="submission" date="2019-03" db="EMBL/GenBank/DDBJ databases">
        <authorList>
            <person name="Kim M.K.M."/>
        </authorList>
    </citation>
    <scope>NUCLEOTIDE SEQUENCE [LARGE SCALE GENOMIC DNA]</scope>
    <source>
        <strain evidence="11 12">17J68-15</strain>
    </source>
</reference>
<protein>
    <recommendedName>
        <fullName evidence="8">Polyribonucleotide nucleotidyltransferase</fullName>
        <ecNumber evidence="8">2.7.7.8</ecNumber>
    </recommendedName>
    <alternativeName>
        <fullName evidence="8">Polynucleotide phosphorylase</fullName>
        <shortName evidence="8">PNPase</shortName>
    </alternativeName>
</protein>
<dbReference type="AlphaFoldDB" id="A0A4R4E4M0"/>
<keyword evidence="2 8" id="KW-0963">Cytoplasm</keyword>
<dbReference type="PANTHER" id="PTHR11252">
    <property type="entry name" value="POLYRIBONUCLEOTIDE NUCLEOTIDYLTRANSFERASE"/>
    <property type="match status" value="1"/>
</dbReference>
<evidence type="ECO:0000256" key="5">
    <source>
        <dbReference type="ARBA" id="ARBA00022723"/>
    </source>
</evidence>
<comment type="function">
    <text evidence="8">Involved in mRNA degradation. Catalyzes the phosphorolysis of single-stranded polyribonucleotides processively in the 3'- to 5'-direction.</text>
</comment>
<comment type="subcellular location">
    <subcellularLocation>
        <location evidence="8">Cytoplasm</location>
    </subcellularLocation>
</comment>
<dbReference type="GO" id="GO:0006402">
    <property type="term" value="P:mRNA catabolic process"/>
    <property type="evidence" value="ECO:0007669"/>
    <property type="project" value="UniProtKB-UniRule"/>
</dbReference>
<evidence type="ECO:0000313" key="11">
    <source>
        <dbReference type="EMBL" id="TCZ73897.1"/>
    </source>
</evidence>
<dbReference type="CDD" id="cd11364">
    <property type="entry name" value="RNase_PH_PNPase_2"/>
    <property type="match status" value="1"/>
</dbReference>
<feature type="compositionally biased region" description="Low complexity" evidence="9">
    <location>
        <begin position="783"/>
        <end position="804"/>
    </location>
</feature>
<dbReference type="GO" id="GO:0003723">
    <property type="term" value="F:RNA binding"/>
    <property type="evidence" value="ECO:0007669"/>
    <property type="project" value="UniProtKB-UniRule"/>
</dbReference>
<dbReference type="SUPFAM" id="SSF54791">
    <property type="entry name" value="Eukaryotic type KH-domain (KH-domain type I)"/>
    <property type="match status" value="1"/>
</dbReference>
<dbReference type="SUPFAM" id="SSF50249">
    <property type="entry name" value="Nucleic acid-binding proteins"/>
    <property type="match status" value="1"/>
</dbReference>
<dbReference type="PANTHER" id="PTHR11252:SF0">
    <property type="entry name" value="POLYRIBONUCLEOTIDE NUCLEOTIDYLTRANSFERASE 1, MITOCHONDRIAL"/>
    <property type="match status" value="1"/>
</dbReference>
<dbReference type="SMART" id="SM00322">
    <property type="entry name" value="KH"/>
    <property type="match status" value="1"/>
</dbReference>
<dbReference type="PROSITE" id="PS50084">
    <property type="entry name" value="KH_TYPE_1"/>
    <property type="match status" value="1"/>
</dbReference>
<evidence type="ECO:0000256" key="1">
    <source>
        <dbReference type="ARBA" id="ARBA00007404"/>
    </source>
</evidence>
<dbReference type="SMART" id="SM00316">
    <property type="entry name" value="S1"/>
    <property type="match status" value="1"/>
</dbReference>
<sequence length="814" mass="90284">MLTQKFSKTFDIGGGREVTIESGRLARQADGSVTVRQGNCVLLATVVATEEPKPGQSFFPLSVDYMEKFASAGRIPGSFFKREGRLNDYEVLTSRLVDRALRPLFPEDYFCEVQVIITLVSSDPEVMPDAMACLAASAALAVSTVPIQEIISEVRVSRINGQYIINPTRSQMLESDMDFIVAATEKNIMMVEGEAKECSEEDLIKVIELAHDAIRIQIKAQEELRDAVGVGPKRDYPKPEQDEALRARVNALGEKRMAEIARANQPKADRKNSYKQVKDEVIAALKAEANLPEGEDLPEATKKLVGNYISDLQYHTVRDMILTDRIRLDGRGLDQVRPLDMEVDVLPGPHGSALFTRGETQSLTTVTLGTPLDELLIESAAKSDYSKFILHYNFPPFSTGEVKFLRAPGRREVGHGNLALRSLKQMMPGSEYSYTVRVVSDILESNGSSSMATVCAGCLALMDAGVPFKKHISGVAMGLISKGDQFAVLTDILGDEDHLGDMDFKVTGTRDGICGVQMDIKVDGLSMDVMRQALEQARRGRMHILEAMEQCLPAHREDVKPHAPRTVKIYIDREFIGAVIGPGGKIIQQIQRETGTTINIEEKNDQGEVAIFGAVKEGVDKALAWVKGIVEVPEEGGEYEGKVISIMPYGAFVEFMPGKQGLMHISEVSYKRLETLDGVLSEGEMIKVKLIGVDQKTGKFKLSRKALMPKPEGFVEQERRERPDRGDRRDDRGGDRRRDDRGGDRRDRGDRRDDRGGDRRMERNDRREERREARGGEGDPRPQQEQSNGGEQPQQQQPSAGQSSHPELGPDDML</sequence>
<dbReference type="InterPro" id="IPR027408">
    <property type="entry name" value="PNPase/RNase_PH_dom_sf"/>
</dbReference>
<feature type="domain" description="S1 motif" evidence="10">
    <location>
        <begin position="636"/>
        <end position="705"/>
    </location>
</feature>
<keyword evidence="6 8" id="KW-0460">Magnesium</keyword>
<dbReference type="Pfam" id="PF01138">
    <property type="entry name" value="RNase_PH"/>
    <property type="match status" value="2"/>
</dbReference>
<dbReference type="OrthoDB" id="9804305at2"/>